<evidence type="ECO:0000313" key="2">
    <source>
        <dbReference type="Proteomes" id="UP000499080"/>
    </source>
</evidence>
<evidence type="ECO:0000313" key="1">
    <source>
        <dbReference type="EMBL" id="GBN47203.1"/>
    </source>
</evidence>
<keyword evidence="2" id="KW-1185">Reference proteome</keyword>
<sequence length="103" mass="11871">MSPLEETRTSDFIEQIREAVRGFLSYVILEQVFICTDWGIPLDVLDVQLIVKKKPILNVHDEALFNAQDIVNIIDPPYNESHGKLTLTDETDNIFLNFDVCEF</sequence>
<accession>A0A4Y2P839</accession>
<dbReference type="Proteomes" id="UP000499080">
    <property type="component" value="Unassembled WGS sequence"/>
</dbReference>
<gene>
    <name evidence="1" type="ORF">AVEN_161938_1</name>
</gene>
<proteinExistence type="predicted"/>
<protein>
    <submittedName>
        <fullName evidence="1">Uncharacterized protein</fullName>
    </submittedName>
</protein>
<organism evidence="1 2">
    <name type="scientific">Araneus ventricosus</name>
    <name type="common">Orbweaver spider</name>
    <name type="synonym">Epeira ventricosa</name>
    <dbReference type="NCBI Taxonomy" id="182803"/>
    <lineage>
        <taxon>Eukaryota</taxon>
        <taxon>Metazoa</taxon>
        <taxon>Ecdysozoa</taxon>
        <taxon>Arthropoda</taxon>
        <taxon>Chelicerata</taxon>
        <taxon>Arachnida</taxon>
        <taxon>Araneae</taxon>
        <taxon>Araneomorphae</taxon>
        <taxon>Entelegynae</taxon>
        <taxon>Araneoidea</taxon>
        <taxon>Araneidae</taxon>
        <taxon>Araneus</taxon>
    </lineage>
</organism>
<reference evidence="1 2" key="1">
    <citation type="journal article" date="2019" name="Sci. Rep.">
        <title>Orb-weaving spider Araneus ventricosus genome elucidates the spidroin gene catalogue.</title>
        <authorList>
            <person name="Kono N."/>
            <person name="Nakamura H."/>
            <person name="Ohtoshi R."/>
            <person name="Moran D.A.P."/>
            <person name="Shinohara A."/>
            <person name="Yoshida Y."/>
            <person name="Fujiwara M."/>
            <person name="Mori M."/>
            <person name="Tomita M."/>
            <person name="Arakawa K."/>
        </authorList>
    </citation>
    <scope>NUCLEOTIDE SEQUENCE [LARGE SCALE GENOMIC DNA]</scope>
</reference>
<comment type="caution">
    <text evidence="1">The sequence shown here is derived from an EMBL/GenBank/DDBJ whole genome shotgun (WGS) entry which is preliminary data.</text>
</comment>
<dbReference type="AlphaFoldDB" id="A0A4Y2P839"/>
<dbReference type="EMBL" id="BGPR01010636">
    <property type="protein sequence ID" value="GBN47203.1"/>
    <property type="molecule type" value="Genomic_DNA"/>
</dbReference>
<name>A0A4Y2P839_ARAVE</name>